<feature type="binding site" evidence="8">
    <location>
        <position position="135"/>
    </location>
    <ligand>
        <name>Mg(2+)</name>
        <dbReference type="ChEBI" id="CHEBI:18420"/>
    </ligand>
</feature>
<evidence type="ECO:0000313" key="10">
    <source>
        <dbReference type="EMBL" id="EKU90024.1"/>
    </source>
</evidence>
<dbReference type="OrthoDB" id="9794455at2"/>
<dbReference type="HOGENOM" id="CLU_008539_5_0_10"/>
<comment type="caution">
    <text evidence="10">The sequence shown here is derived from an EMBL/GenBank/DDBJ whole genome shotgun (WGS) entry which is preliminary data.</text>
</comment>
<proteinExistence type="inferred from homology"/>
<evidence type="ECO:0000256" key="1">
    <source>
        <dbReference type="ARBA" id="ARBA00005984"/>
    </source>
</evidence>
<dbReference type="InterPro" id="IPR018299">
    <property type="entry name" value="Alkaline_phosphatase_AS"/>
</dbReference>
<sequence>MRKLSSLLLLMVLSICWSYAQQAKYVFYFIGDGMGVNQVQGTEIYQAELEGKMGISPLLFTQFPYSTVAITNSATNRVTDSAAAGTALATGRKTKNNAIGVLKDQETPISSVAVWAKNKGCRVGIATSVTVNHATPGAFYAHAAKRTLYHEIGKDLYKTGFDFYAGSDFRDATDKNNPTTENLYEMASKNGYTIARGYKDYLKQSKKADKMLLLQTEEASKREFVAIPYAIDRKKGDMTLQDITRSAINFLSKDSSKGFFLMVEGGRIDWACHSNDAATTFHEVIDFDNAIKIAYEFYSQHSDETLIVVTADHETGGFVLGTGTYDLNLQVLKNQKVSENGFTRIVNEMRAKTNNQVSWEAIRQALKDNFSFWDKIELTTEQEARLKTVYEKSLMHQEMKLEKSEYAQDEPIASEAKRIINEIALVGWTSGGHSAGYVPVFAIGAGADLFQGRIDNTEIPTKIAQAAGYPIDF</sequence>
<dbReference type="AlphaFoldDB" id="K9DYB8"/>
<dbReference type="Gene3D" id="3.40.720.10">
    <property type="entry name" value="Alkaline Phosphatase, subunit A"/>
    <property type="match status" value="1"/>
</dbReference>
<feature type="binding site" evidence="8">
    <location>
        <position position="133"/>
    </location>
    <ligand>
        <name>Mg(2+)</name>
        <dbReference type="ChEBI" id="CHEBI:18420"/>
    </ligand>
</feature>
<evidence type="ECO:0000256" key="2">
    <source>
        <dbReference type="ARBA" id="ARBA00022553"/>
    </source>
</evidence>
<name>K9DYB8_9BACE</name>
<evidence type="ECO:0000256" key="6">
    <source>
        <dbReference type="ARBA" id="ARBA00022842"/>
    </source>
</evidence>
<dbReference type="GO" id="GO:0004035">
    <property type="term" value="F:alkaline phosphatase activity"/>
    <property type="evidence" value="ECO:0007669"/>
    <property type="project" value="TreeGrafter"/>
</dbReference>
<dbReference type="eggNOG" id="COG1785">
    <property type="taxonomic scope" value="Bacteria"/>
</dbReference>
<keyword evidence="2" id="KW-0597">Phosphoprotein</keyword>
<feature type="binding site" evidence="8">
    <location>
        <position position="433"/>
    </location>
    <ligand>
        <name>Zn(2+)</name>
        <dbReference type="ChEBI" id="CHEBI:29105"/>
        <label>2</label>
    </ligand>
</feature>
<keyword evidence="5 8" id="KW-0862">Zinc</keyword>
<dbReference type="PATRIC" id="fig|742727.4.peg.2927"/>
<evidence type="ECO:0000256" key="8">
    <source>
        <dbReference type="PIRSR" id="PIRSR601952-2"/>
    </source>
</evidence>
<dbReference type="PRINTS" id="PR00113">
    <property type="entry name" value="ALKPHPHTASE"/>
</dbReference>
<dbReference type="SUPFAM" id="SSF53649">
    <property type="entry name" value="Alkaline phosphatase-like"/>
    <property type="match status" value="1"/>
</dbReference>
<dbReference type="PANTHER" id="PTHR11596:SF5">
    <property type="entry name" value="ALKALINE PHOSPHATASE"/>
    <property type="match status" value="1"/>
</dbReference>
<keyword evidence="4" id="KW-0378">Hydrolase</keyword>
<evidence type="ECO:0000256" key="9">
    <source>
        <dbReference type="RuleBase" id="RU003946"/>
    </source>
</evidence>
<feature type="binding site" evidence="8">
    <location>
        <position position="273"/>
    </location>
    <ligand>
        <name>Zn(2+)</name>
        <dbReference type="ChEBI" id="CHEBI:29105"/>
        <label>2</label>
    </ligand>
</feature>
<keyword evidence="11" id="KW-1185">Reference proteome</keyword>
<dbReference type="Proteomes" id="UP000009872">
    <property type="component" value="Unassembled WGS sequence"/>
</dbReference>
<evidence type="ECO:0008006" key="12">
    <source>
        <dbReference type="Google" id="ProtNLM"/>
    </source>
</evidence>
<dbReference type="CDD" id="cd16012">
    <property type="entry name" value="ALP"/>
    <property type="match status" value="1"/>
</dbReference>
<dbReference type="Gene3D" id="1.10.60.40">
    <property type="match status" value="1"/>
</dbReference>
<evidence type="ECO:0000256" key="7">
    <source>
        <dbReference type="PIRSR" id="PIRSR601952-1"/>
    </source>
</evidence>
<comment type="similarity">
    <text evidence="1 9">Belongs to the alkaline phosphatase family.</text>
</comment>
<feature type="binding site" evidence="8">
    <location>
        <position position="32"/>
    </location>
    <ligand>
        <name>Mg(2+)</name>
        <dbReference type="ChEBI" id="CHEBI:18420"/>
    </ligand>
</feature>
<comment type="cofactor">
    <cofactor evidence="8">
        <name>Zn(2+)</name>
        <dbReference type="ChEBI" id="CHEBI:29105"/>
    </cofactor>
    <text evidence="8">Binds 2 Zn(2+) ions.</text>
</comment>
<feature type="binding site" evidence="8">
    <location>
        <position position="313"/>
    </location>
    <ligand>
        <name>Zn(2+)</name>
        <dbReference type="ChEBI" id="CHEBI:29105"/>
        <label>2</label>
    </ligand>
</feature>
<evidence type="ECO:0000256" key="5">
    <source>
        <dbReference type="ARBA" id="ARBA00022833"/>
    </source>
</evidence>
<keyword evidence="6 8" id="KW-0460">Magnesium</keyword>
<evidence type="ECO:0000256" key="4">
    <source>
        <dbReference type="ARBA" id="ARBA00022801"/>
    </source>
</evidence>
<evidence type="ECO:0000256" key="3">
    <source>
        <dbReference type="ARBA" id="ARBA00022723"/>
    </source>
</evidence>
<dbReference type="EMBL" id="ADLF01000011">
    <property type="protein sequence ID" value="EKU90024.1"/>
    <property type="molecule type" value="Genomic_DNA"/>
</dbReference>
<dbReference type="SMART" id="SM00098">
    <property type="entry name" value="alkPPc"/>
    <property type="match status" value="1"/>
</dbReference>
<feature type="binding site" evidence="8">
    <location>
        <position position="264"/>
    </location>
    <ligand>
        <name>Mg(2+)</name>
        <dbReference type="ChEBI" id="CHEBI:18420"/>
    </ligand>
</feature>
<dbReference type="Pfam" id="PF00245">
    <property type="entry name" value="Alk_phosphatase"/>
    <property type="match status" value="2"/>
</dbReference>
<organism evidence="10 11">
    <name type="scientific">Bacteroides oleiciplenus YIT 12058</name>
    <dbReference type="NCBI Taxonomy" id="742727"/>
    <lineage>
        <taxon>Bacteria</taxon>
        <taxon>Pseudomonadati</taxon>
        <taxon>Bacteroidota</taxon>
        <taxon>Bacteroidia</taxon>
        <taxon>Bacteroidales</taxon>
        <taxon>Bacteroidaceae</taxon>
        <taxon>Bacteroides</taxon>
    </lineage>
</organism>
<dbReference type="RefSeq" id="WP_009130397.1">
    <property type="nucleotide sequence ID" value="NZ_JH992942.1"/>
</dbReference>
<keyword evidence="3 8" id="KW-0479">Metal-binding</keyword>
<feature type="binding site" evidence="8">
    <location>
        <position position="269"/>
    </location>
    <ligand>
        <name>Zn(2+)</name>
        <dbReference type="ChEBI" id="CHEBI:29105"/>
        <label>2</label>
    </ligand>
</feature>
<dbReference type="PANTHER" id="PTHR11596">
    <property type="entry name" value="ALKALINE PHOSPHATASE"/>
    <property type="match status" value="1"/>
</dbReference>
<protein>
    <recommendedName>
        <fullName evidence="12">Alkaline phosphatase</fullName>
    </recommendedName>
</protein>
<dbReference type="STRING" id="742727.HMPREF9447_02859"/>
<evidence type="ECO:0000313" key="11">
    <source>
        <dbReference type="Proteomes" id="UP000009872"/>
    </source>
</evidence>
<comment type="cofactor">
    <cofactor evidence="8">
        <name>Mg(2+)</name>
        <dbReference type="ChEBI" id="CHEBI:18420"/>
    </cofactor>
    <text evidence="8">Binds 1 Mg(2+) ion.</text>
</comment>
<gene>
    <name evidence="10" type="ORF">HMPREF9447_02859</name>
</gene>
<dbReference type="GO" id="GO:0046872">
    <property type="term" value="F:metal ion binding"/>
    <property type="evidence" value="ECO:0007669"/>
    <property type="project" value="UniProtKB-KW"/>
</dbReference>
<feature type="binding site" evidence="8">
    <location>
        <position position="32"/>
    </location>
    <ligand>
        <name>Zn(2+)</name>
        <dbReference type="ChEBI" id="CHEBI:29105"/>
        <label>2</label>
    </ligand>
</feature>
<feature type="active site" description="Phosphoserine intermediate" evidence="7">
    <location>
        <position position="81"/>
    </location>
</feature>
<dbReference type="InterPro" id="IPR017850">
    <property type="entry name" value="Alkaline_phosphatase_core_sf"/>
</dbReference>
<reference evidence="10 11" key="1">
    <citation type="submission" date="2012-09" db="EMBL/GenBank/DDBJ databases">
        <title>The Genome Sequence of Bacteroides oleiciplenus YIT 12058.</title>
        <authorList>
            <consortium name="The Broad Institute Genome Sequencing Platform"/>
            <person name="Earl A."/>
            <person name="Ward D."/>
            <person name="Feldgarden M."/>
            <person name="Gevers D."/>
            <person name="Morotomi M."/>
            <person name="Walker B."/>
            <person name="Young S.K."/>
            <person name="Zeng Q."/>
            <person name="Gargeya S."/>
            <person name="Fitzgerald M."/>
            <person name="Haas B."/>
            <person name="Abouelleil A."/>
            <person name="Alvarado L."/>
            <person name="Arachchi H.M."/>
            <person name="Berlin A.M."/>
            <person name="Chapman S.B."/>
            <person name="Goldberg J."/>
            <person name="Griggs A."/>
            <person name="Gujja S."/>
            <person name="Hansen M."/>
            <person name="Howarth C."/>
            <person name="Imamovic A."/>
            <person name="Larimer J."/>
            <person name="McCowen C."/>
            <person name="Montmayeur A."/>
            <person name="Murphy C."/>
            <person name="Neiman D."/>
            <person name="Pearson M."/>
            <person name="Priest M."/>
            <person name="Roberts A."/>
            <person name="Saif S."/>
            <person name="Shea T."/>
            <person name="Sisk P."/>
            <person name="Sykes S."/>
            <person name="Wortman J."/>
            <person name="Nusbaum C."/>
            <person name="Birren B."/>
        </authorList>
    </citation>
    <scope>NUCLEOTIDE SEQUENCE [LARGE SCALE GENOMIC DNA]</scope>
    <source>
        <strain evidence="10 11">YIT 12058</strain>
    </source>
</reference>
<feature type="binding site" evidence="8">
    <location>
        <position position="312"/>
    </location>
    <ligand>
        <name>Zn(2+)</name>
        <dbReference type="ChEBI" id="CHEBI:29105"/>
        <label>2</label>
    </ligand>
</feature>
<dbReference type="InterPro" id="IPR001952">
    <property type="entry name" value="Alkaline_phosphatase"/>
</dbReference>
<dbReference type="PROSITE" id="PS00123">
    <property type="entry name" value="ALKALINE_PHOSPHATASE"/>
    <property type="match status" value="1"/>
</dbReference>
<accession>K9DYB8</accession>